<dbReference type="EMBL" id="JH817566">
    <property type="protein sequence ID" value="EKC36232.1"/>
    <property type="molecule type" value="Genomic_DNA"/>
</dbReference>
<reference evidence="12" key="2">
    <citation type="submission" date="2022-08" db="UniProtKB">
        <authorList>
            <consortium name="EnsemblMetazoa"/>
        </authorList>
    </citation>
    <scope>IDENTIFICATION</scope>
    <source>
        <strain evidence="12">05x7-T-G4-1.051#20</strain>
    </source>
</reference>
<reference evidence="11" key="1">
    <citation type="journal article" date="2012" name="Nature">
        <title>The oyster genome reveals stress adaptation and complexity of shell formation.</title>
        <authorList>
            <person name="Zhang G."/>
            <person name="Fang X."/>
            <person name="Guo X."/>
            <person name="Li L."/>
            <person name="Luo R."/>
            <person name="Xu F."/>
            <person name="Yang P."/>
            <person name="Zhang L."/>
            <person name="Wang X."/>
            <person name="Qi H."/>
            <person name="Xiong Z."/>
            <person name="Que H."/>
            <person name="Xie Y."/>
            <person name="Holland P.W."/>
            <person name="Paps J."/>
            <person name="Zhu Y."/>
            <person name="Wu F."/>
            <person name="Chen Y."/>
            <person name="Wang J."/>
            <person name="Peng C."/>
            <person name="Meng J."/>
            <person name="Yang L."/>
            <person name="Liu J."/>
            <person name="Wen B."/>
            <person name="Zhang N."/>
            <person name="Huang Z."/>
            <person name="Zhu Q."/>
            <person name="Feng Y."/>
            <person name="Mount A."/>
            <person name="Hedgecock D."/>
            <person name="Xu Z."/>
            <person name="Liu Y."/>
            <person name="Domazet-Loso T."/>
            <person name="Du Y."/>
            <person name="Sun X."/>
            <person name="Zhang S."/>
            <person name="Liu B."/>
            <person name="Cheng P."/>
            <person name="Jiang X."/>
            <person name="Li J."/>
            <person name="Fan D."/>
            <person name="Wang W."/>
            <person name="Fu W."/>
            <person name="Wang T."/>
            <person name="Wang B."/>
            <person name="Zhang J."/>
            <person name="Peng Z."/>
            <person name="Li Y."/>
            <person name="Li N."/>
            <person name="Wang J."/>
            <person name="Chen M."/>
            <person name="He Y."/>
            <person name="Tan F."/>
            <person name="Song X."/>
            <person name="Zheng Q."/>
            <person name="Huang R."/>
            <person name="Yang H."/>
            <person name="Du X."/>
            <person name="Chen L."/>
            <person name="Yang M."/>
            <person name="Gaffney P.M."/>
            <person name="Wang S."/>
            <person name="Luo L."/>
            <person name="She Z."/>
            <person name="Ming Y."/>
            <person name="Huang W."/>
            <person name="Zhang S."/>
            <person name="Huang B."/>
            <person name="Zhang Y."/>
            <person name="Qu T."/>
            <person name="Ni P."/>
            <person name="Miao G."/>
            <person name="Wang J."/>
            <person name="Wang Q."/>
            <person name="Steinberg C.E."/>
            <person name="Wang H."/>
            <person name="Li N."/>
            <person name="Qian L."/>
            <person name="Zhang G."/>
            <person name="Li Y."/>
            <person name="Yang H."/>
            <person name="Liu X."/>
            <person name="Wang J."/>
            <person name="Yin Y."/>
            <person name="Wang J."/>
        </authorList>
    </citation>
    <scope>NUCLEOTIDE SEQUENCE [LARGE SCALE GENOMIC DNA]</scope>
    <source>
        <strain evidence="11">05x7-T-G4-1.051#20</strain>
    </source>
</reference>
<dbReference type="OMA" id="QVLPPMY"/>
<feature type="domain" description="LITAF" evidence="10">
    <location>
        <begin position="34"/>
        <end position="118"/>
    </location>
</feature>
<dbReference type="SMART" id="SM00714">
    <property type="entry name" value="LITAF"/>
    <property type="match status" value="1"/>
</dbReference>
<dbReference type="InterPro" id="IPR037519">
    <property type="entry name" value="LITAF_fam"/>
</dbReference>
<dbReference type="OrthoDB" id="5599753at2759"/>
<evidence type="ECO:0000256" key="2">
    <source>
        <dbReference type="ARBA" id="ARBA00004481"/>
    </source>
</evidence>
<feature type="compositionally biased region" description="Pro residues" evidence="8">
    <location>
        <begin position="9"/>
        <end position="25"/>
    </location>
</feature>
<accession>K1QHE1</accession>
<feature type="region of interest" description="Disordered" evidence="8">
    <location>
        <begin position="1"/>
        <end position="28"/>
    </location>
</feature>
<proteinExistence type="inferred from homology"/>
<feature type="transmembrane region" description="Helical" evidence="9">
    <location>
        <begin position="72"/>
        <end position="96"/>
    </location>
</feature>
<evidence type="ECO:0000256" key="1">
    <source>
        <dbReference type="ARBA" id="ARBA00004414"/>
    </source>
</evidence>
<evidence type="ECO:0000313" key="11">
    <source>
        <dbReference type="EMBL" id="EKC36232.1"/>
    </source>
</evidence>
<comment type="subcellular location">
    <subcellularLocation>
        <location evidence="2">Endosome membrane</location>
        <topology evidence="2">Peripheral membrane protein</topology>
    </subcellularLocation>
    <subcellularLocation>
        <location evidence="1">Late endosome membrane</location>
    </subcellularLocation>
    <subcellularLocation>
        <location evidence="3">Lysosome membrane</location>
        <topology evidence="3">Peripheral membrane protein</topology>
        <orientation evidence="3">Cytoplasmic side</orientation>
    </subcellularLocation>
</comment>
<keyword evidence="9" id="KW-0812">Transmembrane</keyword>
<dbReference type="HOGENOM" id="CLU_095549_3_3_1"/>
<dbReference type="FunCoup" id="K1QHE1">
    <property type="interactions" value="13"/>
</dbReference>
<organism evidence="11">
    <name type="scientific">Magallana gigas</name>
    <name type="common">Pacific oyster</name>
    <name type="synonym">Crassostrea gigas</name>
    <dbReference type="NCBI Taxonomy" id="29159"/>
    <lineage>
        <taxon>Eukaryota</taxon>
        <taxon>Metazoa</taxon>
        <taxon>Spiralia</taxon>
        <taxon>Lophotrochozoa</taxon>
        <taxon>Mollusca</taxon>
        <taxon>Bivalvia</taxon>
        <taxon>Autobranchia</taxon>
        <taxon>Pteriomorphia</taxon>
        <taxon>Ostreida</taxon>
        <taxon>Ostreoidea</taxon>
        <taxon>Ostreidae</taxon>
        <taxon>Magallana</taxon>
    </lineage>
</organism>
<keyword evidence="13" id="KW-1185">Reference proteome</keyword>
<dbReference type="PROSITE" id="PS51837">
    <property type="entry name" value="LITAF"/>
    <property type="match status" value="1"/>
</dbReference>
<evidence type="ECO:0000313" key="12">
    <source>
        <dbReference type="EnsemblMetazoa" id="G990.1:cds"/>
    </source>
</evidence>
<protein>
    <submittedName>
        <fullName evidence="12">LITAF domain-containing protein</fullName>
    </submittedName>
    <submittedName>
        <fullName evidence="11">Lipopolysaccharide-induced tumor necrosis factor-alpha factor-like protein</fullName>
    </submittedName>
</protein>
<dbReference type="PANTHER" id="PTHR23292:SF6">
    <property type="entry name" value="FI16602P1-RELATED"/>
    <property type="match status" value="1"/>
</dbReference>
<dbReference type="GO" id="GO:0031902">
    <property type="term" value="C:late endosome membrane"/>
    <property type="evidence" value="ECO:0007669"/>
    <property type="project" value="UniProtKB-SubCell"/>
</dbReference>
<evidence type="ECO:0000259" key="10">
    <source>
        <dbReference type="PROSITE" id="PS51837"/>
    </source>
</evidence>
<dbReference type="PANTHER" id="PTHR23292">
    <property type="entry name" value="LIPOPOLYSACCHARIDE-INDUCED TUMOR NECROSIS FACTOR-ALPHA FACTOR"/>
    <property type="match status" value="1"/>
</dbReference>
<dbReference type="AlphaFoldDB" id="K1QHE1"/>
<evidence type="ECO:0000256" key="6">
    <source>
        <dbReference type="ARBA" id="ARBA00022833"/>
    </source>
</evidence>
<sequence>MDYKGQPAGNPPPPPPPGYSQPPPQYGQHSTTVITAGMPVVAHCFRETSVPMQCPYCHANITTTTTYETGTLTWVICGVLILFGLWLGCCLIPFCIDGCKDVIHSCPNCHQTVGKFNRM</sequence>
<dbReference type="EnsemblMetazoa" id="G990.2">
    <property type="protein sequence ID" value="G990.2:cds"/>
    <property type="gene ID" value="G990"/>
</dbReference>
<dbReference type="GO" id="GO:0008270">
    <property type="term" value="F:zinc ion binding"/>
    <property type="evidence" value="ECO:0007669"/>
    <property type="project" value="TreeGrafter"/>
</dbReference>
<keyword evidence="9" id="KW-1133">Transmembrane helix</keyword>
<evidence type="ECO:0000256" key="5">
    <source>
        <dbReference type="ARBA" id="ARBA00022723"/>
    </source>
</evidence>
<gene>
    <name evidence="11" type="ORF">CGI_10024159</name>
</gene>
<evidence type="ECO:0000256" key="3">
    <source>
        <dbReference type="ARBA" id="ARBA00004630"/>
    </source>
</evidence>
<evidence type="ECO:0000256" key="4">
    <source>
        <dbReference type="ARBA" id="ARBA00005975"/>
    </source>
</evidence>
<evidence type="ECO:0000313" key="13">
    <source>
        <dbReference type="Proteomes" id="UP000005408"/>
    </source>
</evidence>
<keyword evidence="7 9" id="KW-0472">Membrane</keyword>
<dbReference type="Pfam" id="PF10601">
    <property type="entry name" value="zf-LITAF-like"/>
    <property type="match status" value="1"/>
</dbReference>
<keyword evidence="5" id="KW-0479">Metal-binding</keyword>
<name>K1QHE1_MAGGI</name>
<comment type="similarity">
    <text evidence="4">Belongs to the CDIP1/LITAF family.</text>
</comment>
<evidence type="ECO:0000256" key="7">
    <source>
        <dbReference type="ARBA" id="ARBA00023136"/>
    </source>
</evidence>
<evidence type="ECO:0000256" key="9">
    <source>
        <dbReference type="SAM" id="Phobius"/>
    </source>
</evidence>
<dbReference type="GO" id="GO:0005765">
    <property type="term" value="C:lysosomal membrane"/>
    <property type="evidence" value="ECO:0007669"/>
    <property type="project" value="UniProtKB-SubCell"/>
</dbReference>
<dbReference type="EnsemblMetazoa" id="G990.1">
    <property type="protein sequence ID" value="G990.1:cds"/>
    <property type="gene ID" value="G990"/>
</dbReference>
<dbReference type="InterPro" id="IPR006629">
    <property type="entry name" value="LITAF"/>
</dbReference>
<keyword evidence="6" id="KW-0862">Zinc</keyword>
<dbReference type="Proteomes" id="UP000005408">
    <property type="component" value="Unassembled WGS sequence"/>
</dbReference>
<evidence type="ECO:0000256" key="8">
    <source>
        <dbReference type="SAM" id="MobiDB-lite"/>
    </source>
</evidence>